<dbReference type="InterPro" id="IPR012337">
    <property type="entry name" value="RNaseH-like_sf"/>
</dbReference>
<dbReference type="InterPro" id="IPR036397">
    <property type="entry name" value="RNaseH_sf"/>
</dbReference>
<protein>
    <recommendedName>
        <fullName evidence="1">RNase H type-1 domain-containing protein</fullName>
    </recommendedName>
</protein>
<dbReference type="InterPro" id="IPR053151">
    <property type="entry name" value="RNase_H-like"/>
</dbReference>
<evidence type="ECO:0000313" key="2">
    <source>
        <dbReference type="EMBL" id="KAK9098247.1"/>
    </source>
</evidence>
<dbReference type="EMBL" id="JBBNAF010000011">
    <property type="protein sequence ID" value="KAK9098247.1"/>
    <property type="molecule type" value="Genomic_DNA"/>
</dbReference>
<organism evidence="2 3">
    <name type="scientific">Stephania yunnanensis</name>
    <dbReference type="NCBI Taxonomy" id="152371"/>
    <lineage>
        <taxon>Eukaryota</taxon>
        <taxon>Viridiplantae</taxon>
        <taxon>Streptophyta</taxon>
        <taxon>Embryophyta</taxon>
        <taxon>Tracheophyta</taxon>
        <taxon>Spermatophyta</taxon>
        <taxon>Magnoliopsida</taxon>
        <taxon>Ranunculales</taxon>
        <taxon>Menispermaceae</taxon>
        <taxon>Menispermoideae</taxon>
        <taxon>Cissampelideae</taxon>
        <taxon>Stephania</taxon>
    </lineage>
</organism>
<name>A0AAP0HUR9_9MAGN</name>
<evidence type="ECO:0000313" key="3">
    <source>
        <dbReference type="Proteomes" id="UP001420932"/>
    </source>
</evidence>
<sequence length="253" mass="27978">MGPKGDPGNSSFGGSFHDSNGSWLLGYIGNISFSTNVITELWAIQEGLHLAKQCNYQLIILESDSIFALTFLQINDPESHTAAALLLDYKELLQSLKVVQLQHVFREANQVTEALANSASNRNAFLNGLFLSLISPFSTTKDLEIILVSPISHVFRAEVEKSRRISPHTHIDEKVSTISWLRHFTVGIEGGEGVDELLIYKALHSWVLCASSQLVLKRGKKIIHGLIIGELNLGLLNDVFSHGPVRWTVPILN</sequence>
<comment type="caution">
    <text evidence="2">The sequence shown here is derived from an EMBL/GenBank/DDBJ whole genome shotgun (WGS) entry which is preliminary data.</text>
</comment>
<gene>
    <name evidence="2" type="ORF">Syun_025292</name>
</gene>
<dbReference type="Proteomes" id="UP001420932">
    <property type="component" value="Unassembled WGS sequence"/>
</dbReference>
<dbReference type="Pfam" id="PF13456">
    <property type="entry name" value="RVT_3"/>
    <property type="match status" value="1"/>
</dbReference>
<dbReference type="GO" id="GO:0004523">
    <property type="term" value="F:RNA-DNA hybrid ribonuclease activity"/>
    <property type="evidence" value="ECO:0007669"/>
    <property type="project" value="InterPro"/>
</dbReference>
<dbReference type="Gene3D" id="3.30.420.10">
    <property type="entry name" value="Ribonuclease H-like superfamily/Ribonuclease H"/>
    <property type="match status" value="1"/>
</dbReference>
<accession>A0AAP0HUR9</accession>
<feature type="domain" description="RNase H type-1" evidence="1">
    <location>
        <begin position="6"/>
        <end position="119"/>
    </location>
</feature>
<evidence type="ECO:0000259" key="1">
    <source>
        <dbReference type="Pfam" id="PF13456"/>
    </source>
</evidence>
<dbReference type="PANTHER" id="PTHR47723">
    <property type="entry name" value="OS05G0353850 PROTEIN"/>
    <property type="match status" value="1"/>
</dbReference>
<dbReference type="InterPro" id="IPR044730">
    <property type="entry name" value="RNase_H-like_dom_plant"/>
</dbReference>
<dbReference type="CDD" id="cd06222">
    <property type="entry name" value="RNase_H_like"/>
    <property type="match status" value="1"/>
</dbReference>
<dbReference type="GO" id="GO:0003676">
    <property type="term" value="F:nucleic acid binding"/>
    <property type="evidence" value="ECO:0007669"/>
    <property type="project" value="InterPro"/>
</dbReference>
<dbReference type="InterPro" id="IPR002156">
    <property type="entry name" value="RNaseH_domain"/>
</dbReference>
<reference evidence="2 3" key="1">
    <citation type="submission" date="2024-01" db="EMBL/GenBank/DDBJ databases">
        <title>Genome assemblies of Stephania.</title>
        <authorList>
            <person name="Yang L."/>
        </authorList>
    </citation>
    <scope>NUCLEOTIDE SEQUENCE [LARGE SCALE GENOMIC DNA]</scope>
    <source>
        <strain evidence="2">YNDBR</strain>
        <tissue evidence="2">Leaf</tissue>
    </source>
</reference>
<dbReference type="SUPFAM" id="SSF53098">
    <property type="entry name" value="Ribonuclease H-like"/>
    <property type="match status" value="1"/>
</dbReference>
<keyword evidence="3" id="KW-1185">Reference proteome</keyword>
<dbReference type="PANTHER" id="PTHR47723:SF20">
    <property type="entry name" value="RNASE H TYPE-1 DOMAIN-CONTAINING PROTEIN"/>
    <property type="match status" value="1"/>
</dbReference>
<proteinExistence type="predicted"/>
<dbReference type="AlphaFoldDB" id="A0AAP0HUR9"/>